<name>A0A383S967_9ACTN</name>
<dbReference type="EMBL" id="RCIW01000010">
    <property type="protein sequence ID" value="RLP09595.1"/>
    <property type="molecule type" value="Genomic_DNA"/>
</dbReference>
<reference evidence="4" key="1">
    <citation type="submission" date="2018-08" db="EMBL/GenBank/DDBJ databases">
        <authorList>
            <person name="Hornung B."/>
        </authorList>
    </citation>
    <scope>NUCLEOTIDE SEQUENCE [LARGE SCALE GENOMIC DNA]</scope>
</reference>
<proteinExistence type="predicted"/>
<keyword evidence="3" id="KW-0449">Lipoprotein</keyword>
<dbReference type="AlphaFoldDB" id="A0A383S967"/>
<evidence type="ECO:0000313" key="2">
    <source>
        <dbReference type="EMBL" id="RLP09595.1"/>
    </source>
</evidence>
<dbReference type="OrthoDB" id="3733298at2"/>
<gene>
    <name evidence="2" type="ORF">D7U36_07295</name>
    <name evidence="3" type="ORF">PROPAUS_2567</name>
</gene>
<feature type="region of interest" description="Disordered" evidence="1">
    <location>
        <begin position="25"/>
        <end position="53"/>
    </location>
</feature>
<sequence length="176" mass="17444">MGFLKHSLAIGGTALAVLGLAGCADPPAPEPSASSTSASPSSPASSASGSPSPLAAEGLLLPAQIAGWSTQESPTPAPTTIGNSSAVLQTGLYSDGTGTRLVTLVATRDKGYLESQRKKTTGSTTIGASYCGTPKDVPDAVTCTRELTGGLIQVTATDTTAEDLGAFTNELYAALG</sequence>
<dbReference type="Proteomes" id="UP000263928">
    <property type="component" value="Unassembled WGS sequence"/>
</dbReference>
<dbReference type="Proteomes" id="UP000279336">
    <property type="component" value="Unassembled WGS sequence"/>
</dbReference>
<reference evidence="3" key="2">
    <citation type="submission" date="2018-08" db="EMBL/GenBank/DDBJ databases">
        <authorList>
            <person name="Ferrada E.E."/>
            <person name="Latorre B.A."/>
        </authorList>
    </citation>
    <scope>NUCLEOTIDE SEQUENCE [LARGE SCALE GENOMIC DNA]</scope>
    <source>
        <strain evidence="3">Propionibacterium_australiense1</strain>
    </source>
</reference>
<dbReference type="RefSeq" id="WP_119162846.1">
    <property type="nucleotide sequence ID" value="NZ_LR134442.1"/>
</dbReference>
<dbReference type="EMBL" id="UNQJ01000029">
    <property type="protein sequence ID" value="SYZ34550.1"/>
    <property type="molecule type" value="Genomic_DNA"/>
</dbReference>
<reference evidence="2 5" key="3">
    <citation type="submission" date="2018-10" db="EMBL/GenBank/DDBJ databases">
        <title>Propionibacterium australiense Genome Sequencing and Assembly.</title>
        <authorList>
            <person name="Bernier A.-M."/>
            <person name="Bernard K."/>
        </authorList>
    </citation>
    <scope>NUCLEOTIDE SEQUENCE [LARGE SCALE GENOMIC DNA]</scope>
    <source>
        <strain evidence="2 5">NML98A078</strain>
    </source>
</reference>
<evidence type="ECO:0000313" key="5">
    <source>
        <dbReference type="Proteomes" id="UP000279336"/>
    </source>
</evidence>
<protein>
    <submittedName>
        <fullName evidence="3">Lipoprotein-like</fullName>
    </submittedName>
</protein>
<dbReference type="PROSITE" id="PS51257">
    <property type="entry name" value="PROKAR_LIPOPROTEIN"/>
    <property type="match status" value="1"/>
</dbReference>
<organism evidence="3 4">
    <name type="scientific">Propionibacterium australiense</name>
    <dbReference type="NCBI Taxonomy" id="119981"/>
    <lineage>
        <taxon>Bacteria</taxon>
        <taxon>Bacillati</taxon>
        <taxon>Actinomycetota</taxon>
        <taxon>Actinomycetes</taxon>
        <taxon>Propionibacteriales</taxon>
        <taxon>Propionibacteriaceae</taxon>
        <taxon>Propionibacterium</taxon>
    </lineage>
</organism>
<evidence type="ECO:0000256" key="1">
    <source>
        <dbReference type="SAM" id="MobiDB-lite"/>
    </source>
</evidence>
<accession>A0A383S967</accession>
<evidence type="ECO:0000313" key="4">
    <source>
        <dbReference type="Proteomes" id="UP000263928"/>
    </source>
</evidence>
<keyword evidence="4" id="KW-1185">Reference proteome</keyword>
<evidence type="ECO:0000313" key="3">
    <source>
        <dbReference type="EMBL" id="SYZ34550.1"/>
    </source>
</evidence>